<dbReference type="Pfam" id="PF00356">
    <property type="entry name" value="LacI"/>
    <property type="match status" value="1"/>
</dbReference>
<dbReference type="Proteomes" id="UP000268844">
    <property type="component" value="Unassembled WGS sequence"/>
</dbReference>
<evidence type="ECO:0000256" key="1">
    <source>
        <dbReference type="ARBA" id="ARBA00023015"/>
    </source>
</evidence>
<dbReference type="InterPro" id="IPR046335">
    <property type="entry name" value="LacI/GalR-like_sensor"/>
</dbReference>
<dbReference type="GO" id="GO:0003700">
    <property type="term" value="F:DNA-binding transcription factor activity"/>
    <property type="evidence" value="ECO:0007669"/>
    <property type="project" value="TreeGrafter"/>
</dbReference>
<protein>
    <submittedName>
        <fullName evidence="5">Ribose operon repressor</fullName>
    </submittedName>
</protein>
<dbReference type="InterPro" id="IPR028082">
    <property type="entry name" value="Peripla_BP_I"/>
</dbReference>
<keyword evidence="1" id="KW-0805">Transcription regulation</keyword>
<feature type="domain" description="HTH lacI-type" evidence="4">
    <location>
        <begin position="2"/>
        <end position="56"/>
    </location>
</feature>
<dbReference type="SUPFAM" id="SSF53822">
    <property type="entry name" value="Periplasmic binding protein-like I"/>
    <property type="match status" value="1"/>
</dbReference>
<accession>A0A3S4GJ82</accession>
<dbReference type="PROSITE" id="PS50932">
    <property type="entry name" value="HTH_LACI_2"/>
    <property type="match status" value="1"/>
</dbReference>
<dbReference type="AlphaFoldDB" id="A0A3S4GJ82"/>
<dbReference type="SMART" id="SM00354">
    <property type="entry name" value="HTH_LACI"/>
    <property type="match status" value="1"/>
</dbReference>
<evidence type="ECO:0000256" key="2">
    <source>
        <dbReference type="ARBA" id="ARBA00023125"/>
    </source>
</evidence>
<gene>
    <name evidence="5" type="primary">rbsR_3</name>
    <name evidence="5" type="ORF">DEVEQU_01370</name>
</gene>
<dbReference type="GO" id="GO:0000976">
    <property type="term" value="F:transcription cis-regulatory region binding"/>
    <property type="evidence" value="ECO:0007669"/>
    <property type="project" value="TreeGrafter"/>
</dbReference>
<dbReference type="PANTHER" id="PTHR30146">
    <property type="entry name" value="LACI-RELATED TRANSCRIPTIONAL REPRESSOR"/>
    <property type="match status" value="1"/>
</dbReference>
<dbReference type="CDD" id="cd06267">
    <property type="entry name" value="PBP1_LacI_sugar_binding-like"/>
    <property type="match status" value="1"/>
</dbReference>
<keyword evidence="2" id="KW-0238">DNA-binding</keyword>
<keyword evidence="3" id="KW-0804">Transcription</keyword>
<reference evidence="5 6" key="1">
    <citation type="submission" date="2018-12" db="EMBL/GenBank/DDBJ databases">
        <authorList>
            <person name="Criscuolo A."/>
        </authorList>
    </citation>
    <scope>NUCLEOTIDE SEQUENCE [LARGE SCALE GENOMIC DNA]</scope>
    <source>
        <strain evidence="5">ACIP1116281</strain>
    </source>
</reference>
<dbReference type="EMBL" id="UZWD01000021">
    <property type="protein sequence ID" value="VDS04237.1"/>
    <property type="molecule type" value="Genomic_DNA"/>
</dbReference>
<dbReference type="Pfam" id="PF13377">
    <property type="entry name" value="Peripla_BP_3"/>
    <property type="match status" value="1"/>
</dbReference>
<evidence type="ECO:0000256" key="3">
    <source>
        <dbReference type="ARBA" id="ARBA00023163"/>
    </source>
</evidence>
<keyword evidence="6" id="KW-1185">Reference proteome</keyword>
<evidence type="ECO:0000313" key="6">
    <source>
        <dbReference type="Proteomes" id="UP000268844"/>
    </source>
</evidence>
<dbReference type="Gene3D" id="3.40.50.2300">
    <property type="match status" value="2"/>
</dbReference>
<dbReference type="InterPro" id="IPR000843">
    <property type="entry name" value="HTH_LacI"/>
</dbReference>
<evidence type="ECO:0000313" key="5">
    <source>
        <dbReference type="EMBL" id="VDS04237.1"/>
    </source>
</evidence>
<dbReference type="PANTHER" id="PTHR30146:SF109">
    <property type="entry name" value="HTH-TYPE TRANSCRIPTIONAL REGULATOR GALS"/>
    <property type="match status" value="1"/>
</dbReference>
<dbReference type="SUPFAM" id="SSF47413">
    <property type="entry name" value="lambda repressor-like DNA-binding domains"/>
    <property type="match status" value="1"/>
</dbReference>
<dbReference type="CDD" id="cd01392">
    <property type="entry name" value="HTH_LacI"/>
    <property type="match status" value="1"/>
</dbReference>
<evidence type="ECO:0000259" key="4">
    <source>
        <dbReference type="PROSITE" id="PS50932"/>
    </source>
</evidence>
<dbReference type="RefSeq" id="WP_164550295.1">
    <property type="nucleotide sequence ID" value="NZ_JBHTMH010000002.1"/>
</dbReference>
<proteinExistence type="predicted"/>
<dbReference type="InterPro" id="IPR010982">
    <property type="entry name" value="Lambda_DNA-bd_dom_sf"/>
</dbReference>
<name>A0A3S4GJ82_9HYPH</name>
<organism evidence="5 6">
    <name type="scientific">Devosia equisanguinis</name>
    <dbReference type="NCBI Taxonomy" id="2490941"/>
    <lineage>
        <taxon>Bacteria</taxon>
        <taxon>Pseudomonadati</taxon>
        <taxon>Pseudomonadota</taxon>
        <taxon>Alphaproteobacteria</taxon>
        <taxon>Hyphomicrobiales</taxon>
        <taxon>Devosiaceae</taxon>
        <taxon>Devosia</taxon>
    </lineage>
</organism>
<dbReference type="Gene3D" id="1.10.260.40">
    <property type="entry name" value="lambda repressor-like DNA-binding domains"/>
    <property type="match status" value="1"/>
</dbReference>
<sequence>MATIRDVAKRAGVAISTVSLALNGKGPISQETRERIEQAAEDLGYSPSAMAQSLRRGHNKLIGLVLGDIGNPFFGRLLRNVDAVVSQTDHMLIVADTASHADREILTLSQLRRHRVGGIIMAPISNDPAFAAFLRQIDVPVVLIDQYVDGVKLDFVCSDNELTTTMLTEYLIRLGHRRICYLGGQPHWWTARLRLADFRTAMAASGIDVDPELEIAADFSGERAYDHVTRLMSRSNRPTAIVAANNLMALGALQAINDLGFSCPEDISLTGVDDVPWGSVIKPRITTVVQPVEELAEVAARWILERITTRGGAAMPPRTHVAMPRLVIGQSCARI</sequence>